<feature type="compositionally biased region" description="Polar residues" evidence="11">
    <location>
        <begin position="196"/>
        <end position="211"/>
    </location>
</feature>
<dbReference type="CDD" id="cd18795">
    <property type="entry name" value="SF2_C_Ski2"/>
    <property type="match status" value="1"/>
</dbReference>
<dbReference type="GO" id="GO:0003676">
    <property type="term" value="F:nucleic acid binding"/>
    <property type="evidence" value="ECO:0007669"/>
    <property type="project" value="InterPro"/>
</dbReference>
<dbReference type="SUPFAM" id="SSF52540">
    <property type="entry name" value="P-loop containing nucleoside triphosphate hydrolases"/>
    <property type="match status" value="1"/>
</dbReference>
<feature type="compositionally biased region" description="Basic and acidic residues" evidence="11">
    <location>
        <begin position="1505"/>
        <end position="1520"/>
    </location>
</feature>
<dbReference type="GO" id="GO:0005524">
    <property type="term" value="F:ATP binding"/>
    <property type="evidence" value="ECO:0007669"/>
    <property type="project" value="UniProtKB-KW"/>
</dbReference>
<keyword evidence="5" id="KW-0067">ATP-binding</keyword>
<dbReference type="PROSITE" id="PS51194">
    <property type="entry name" value="HELICASE_CTER"/>
    <property type="match status" value="1"/>
</dbReference>
<dbReference type="GeneID" id="25308567"/>
<evidence type="ECO:0000256" key="1">
    <source>
        <dbReference type="ARBA" id="ARBA00010140"/>
    </source>
</evidence>
<dbReference type="EMBL" id="KN846974">
    <property type="protein sequence ID" value="KIW76633.1"/>
    <property type="molecule type" value="Genomic_DNA"/>
</dbReference>
<dbReference type="GO" id="GO:0043138">
    <property type="term" value="F:3'-5' DNA helicase activity"/>
    <property type="evidence" value="ECO:0007669"/>
    <property type="project" value="UniProtKB-EC"/>
</dbReference>
<sequence length="1544" mass="172977">MENVRRLPAGRRRDAPSASIRDPSTARIPESGSYPNASHSVTQRQSPYFAPPGHLEAALFDPCSPPELDRPLDDFGKSDTRRLVHQDTETYSDRALLQESSQLPGPATGPSVPRVTLVHKPLTPLMTSSTRRFLQDLDDLHDKSDLQRSSSSPTAPSSSPTVSFLQNRQRDRTNETLSSKMYSSRAYDFPSEEAGASSNMTSENTRASQRSLLGHKPTSAPPIIQGIQLVPTTALPDRVRSVFKFEIFNAIQSKCFESTFQSDDNIVVSAPTGSGKTAIMELAICRLVVQSKGRDFKVVYQGPTKSLCSERYRDWQHKFDALGLQCAELTGDSDPNDLAHAQKANIIITTPEKWDSVTRKWRDHTKLMQLVKLFLVDEVHILKDERGATLEAVVSRMKSLKSDIRVVALSATVPNSEDVAIWLGKDSMSQHLPARREVFGESFRPVELKKHVYGFEAKGNDFAFESMLTNQIPDIIAKHGRAKPVMVFCSTRRASVTTAKVLAEMWSTAHPLQRLWKGPRKQLCLMNPDLKATSAAGVAFHHGGVSAADRHIIENAFLEGEINVICSTSTLAVGVNLPCYLVILKGTKVWTDNGLKEYADLEVMQMLGRAGRPQFETSACAVILTRKDKVAHYEKMVSGEEMLESCLHQNLIEHLNAELVLGTVHDVTTAKQWLESTFFYVRLEKNPSHYQFREGVKESTRDELLEQLCKNDTAMLLDAGLVAQNTRLTSTVFGEAMARYYVRFDTMKSFMQLPPKARMSEILSVLAQAKEFREVRMLAGEKSFYKEVNKAPEIKFPVKVDIALPAHKITLLIQSELGCAALPDGENYKRHLQQSRIDKIPVFAHANRLIRCIIDCQIHLEDGISTRNALELGRSIAARVWDNTASQLRQVEGLGEVAVRKLASASINSIDTLLNTEPSRIEVVLRKNPPFGHQLLQKLESFPNLRVSVKETARELKVGDGVRITMIAELGFLNKQLPRTFNKKMFSVCFLAETSHGTLVDFRRFSPRKLENDEHVVLSLHLTRPTSHVNCHVMCDSIAGTSRYAQLNLSNIPTSVYRKSRAQGNVQPEENEGHVGISRCWNEEFDDGGVNDQDLLALEVDEARIEMIEDIDDLVDKETEKRRGKSREEVPQQRRDTNPERAEDSDVAAFREPVQLPSGRWTCQHDCNERDKKCKHRCCKEGVAKPRRRPKFEPKLKEEEKVQKKITAVMKPKNKQASLYRTHSADMASPDLENRREQNGTSISKDALCSRSRSPGDILSSSDRKHIEEPAAKRPKLSEGREREDAGHHSKNTDFNSDDLLQSAQHSYCKRAEAHNPSTAKTNTEFFDLFSDEDGNDPFALPLGEPGVFDELGSRSRNSSKVVPEPDPFGTDLGGQDWLPAEDEPADFLTSDVDLGCFDAPLEHVAMADVVKKKTSATIQRNFPTPGLPDLANGANFRDDFFLSPANFDESSADHPGTVGDSNSLRYEDITSFADTPVDSVVKTPVGIELMDVTVDAENGLAETSCKESDSQREKRLYEEDQKKKWEGIDQWIYDEFHEYVELV</sequence>
<keyword evidence="15" id="KW-1185">Reference proteome</keyword>
<dbReference type="SMART" id="SM00973">
    <property type="entry name" value="Sec63"/>
    <property type="match status" value="1"/>
</dbReference>
<feature type="compositionally biased region" description="Basic and acidic residues" evidence="11">
    <location>
        <begin position="67"/>
        <end position="83"/>
    </location>
</feature>
<dbReference type="RefSeq" id="XP_013280441.1">
    <property type="nucleotide sequence ID" value="XM_013424987.1"/>
</dbReference>
<dbReference type="EC" id="5.6.2.4" evidence="9"/>
<evidence type="ECO:0000256" key="11">
    <source>
        <dbReference type="SAM" id="MobiDB-lite"/>
    </source>
</evidence>
<feature type="domain" description="Helicase C-terminal" evidence="13">
    <location>
        <begin position="471"/>
        <end position="659"/>
    </location>
</feature>
<dbReference type="Proteomes" id="UP000053029">
    <property type="component" value="Unassembled WGS sequence"/>
</dbReference>
<evidence type="ECO:0000256" key="2">
    <source>
        <dbReference type="ARBA" id="ARBA00022741"/>
    </source>
</evidence>
<dbReference type="Gene3D" id="1.10.3380.10">
    <property type="entry name" value="Sec63 N-terminal domain-like domain"/>
    <property type="match status" value="1"/>
</dbReference>
<evidence type="ECO:0000256" key="10">
    <source>
        <dbReference type="ARBA" id="ARBA00048988"/>
    </source>
</evidence>
<evidence type="ECO:0000256" key="8">
    <source>
        <dbReference type="ARBA" id="ARBA00034617"/>
    </source>
</evidence>
<dbReference type="SUPFAM" id="SSF46785">
    <property type="entry name" value="Winged helix' DNA-binding domain"/>
    <property type="match status" value="1"/>
</dbReference>
<evidence type="ECO:0000256" key="7">
    <source>
        <dbReference type="ARBA" id="ARBA00023254"/>
    </source>
</evidence>
<dbReference type="PANTHER" id="PTHR47835:SF3">
    <property type="entry name" value="HELICASE FOR MEIOSIS 1"/>
    <property type="match status" value="1"/>
</dbReference>
<feature type="region of interest" description="Disordered" evidence="11">
    <location>
        <begin position="143"/>
        <end position="219"/>
    </location>
</feature>
<comment type="catalytic activity">
    <reaction evidence="8">
        <text>Couples ATP hydrolysis with the unwinding of duplex DNA by translocating in the 3'-5' direction.</text>
        <dbReference type="EC" id="5.6.2.4"/>
    </reaction>
</comment>
<dbReference type="InterPro" id="IPR027417">
    <property type="entry name" value="P-loop_NTPase"/>
</dbReference>
<keyword evidence="3" id="KW-0378">Hydrolase</keyword>
<keyword evidence="2" id="KW-0547">Nucleotide-binding</keyword>
<evidence type="ECO:0000256" key="9">
    <source>
        <dbReference type="ARBA" id="ARBA00034808"/>
    </source>
</evidence>
<evidence type="ECO:0000256" key="5">
    <source>
        <dbReference type="ARBA" id="ARBA00022840"/>
    </source>
</evidence>
<feature type="region of interest" description="Disordered" evidence="11">
    <location>
        <begin position="1211"/>
        <end position="1298"/>
    </location>
</feature>
<dbReference type="InterPro" id="IPR004179">
    <property type="entry name" value="Sec63-dom"/>
</dbReference>
<comment type="similarity">
    <text evidence="1">Belongs to the helicase family. SKI2 subfamily.</text>
</comment>
<dbReference type="SMART" id="SM00490">
    <property type="entry name" value="HELICc"/>
    <property type="match status" value="1"/>
</dbReference>
<dbReference type="Gene3D" id="1.10.10.10">
    <property type="entry name" value="Winged helix-like DNA-binding domain superfamily/Winged helix DNA-binding domain"/>
    <property type="match status" value="1"/>
</dbReference>
<feature type="domain" description="Helicase ATP-binding" evidence="12">
    <location>
        <begin position="257"/>
        <end position="431"/>
    </location>
</feature>
<name>A0A0D2G7K8_9EURO</name>
<evidence type="ECO:0000256" key="3">
    <source>
        <dbReference type="ARBA" id="ARBA00022801"/>
    </source>
</evidence>
<dbReference type="Gene3D" id="3.40.50.300">
    <property type="entry name" value="P-loop containing nucleotide triphosphate hydrolases"/>
    <property type="match status" value="2"/>
</dbReference>
<keyword evidence="4" id="KW-0347">Helicase</keyword>
<dbReference type="Pfam" id="PF00271">
    <property type="entry name" value="Helicase_C"/>
    <property type="match status" value="1"/>
</dbReference>
<evidence type="ECO:0000259" key="12">
    <source>
        <dbReference type="PROSITE" id="PS51192"/>
    </source>
</evidence>
<feature type="region of interest" description="Disordered" evidence="11">
    <location>
        <begin position="1"/>
        <end position="83"/>
    </location>
</feature>
<dbReference type="GO" id="GO:0016787">
    <property type="term" value="F:hydrolase activity"/>
    <property type="evidence" value="ECO:0007669"/>
    <property type="project" value="UniProtKB-KW"/>
</dbReference>
<feature type="region of interest" description="Disordered" evidence="11">
    <location>
        <begin position="1501"/>
        <end position="1520"/>
    </location>
</feature>
<evidence type="ECO:0000259" key="13">
    <source>
        <dbReference type="PROSITE" id="PS51194"/>
    </source>
</evidence>
<dbReference type="FunFam" id="1.10.3380.10:FF:000012">
    <property type="entry name" value="DEAD/DEAH box DNA helicase"/>
    <property type="match status" value="1"/>
</dbReference>
<dbReference type="InterPro" id="IPR011545">
    <property type="entry name" value="DEAD/DEAH_box_helicase_dom"/>
</dbReference>
<feature type="compositionally biased region" description="Low complexity" evidence="11">
    <location>
        <begin position="149"/>
        <end position="163"/>
    </location>
</feature>
<dbReference type="HOGENOM" id="CLU_000335_0_4_1"/>
<dbReference type="InterPro" id="IPR052247">
    <property type="entry name" value="Meiotic_Crossover_Helicase"/>
</dbReference>
<dbReference type="VEuPathDB" id="FungiDB:Z517_09077"/>
<dbReference type="SMART" id="SM00487">
    <property type="entry name" value="DEXDc"/>
    <property type="match status" value="1"/>
</dbReference>
<reference evidence="14 15" key="1">
    <citation type="submission" date="2015-01" db="EMBL/GenBank/DDBJ databases">
        <title>The Genome Sequence of Fonsecaea pedrosoi CBS 271.37.</title>
        <authorList>
            <consortium name="The Broad Institute Genomics Platform"/>
            <person name="Cuomo C."/>
            <person name="de Hoog S."/>
            <person name="Gorbushina A."/>
            <person name="Stielow B."/>
            <person name="Teixiera M."/>
            <person name="Abouelleil A."/>
            <person name="Chapman S.B."/>
            <person name="Priest M."/>
            <person name="Young S.K."/>
            <person name="Wortman J."/>
            <person name="Nusbaum C."/>
            <person name="Birren B."/>
        </authorList>
    </citation>
    <scope>NUCLEOTIDE SEQUENCE [LARGE SCALE GENOMIC DNA]</scope>
    <source>
        <strain evidence="14 15">CBS 271.37</strain>
    </source>
</reference>
<dbReference type="InterPro" id="IPR001650">
    <property type="entry name" value="Helicase_C-like"/>
</dbReference>
<accession>A0A0D2G7K8</accession>
<dbReference type="OrthoDB" id="5575at2759"/>
<protein>
    <recommendedName>
        <fullName evidence="9">DNA 3'-5' helicase</fullName>
        <ecNumber evidence="9">5.6.2.4</ecNumber>
    </recommendedName>
</protein>
<organism evidence="14 15">
    <name type="scientific">Fonsecaea pedrosoi CBS 271.37</name>
    <dbReference type="NCBI Taxonomy" id="1442368"/>
    <lineage>
        <taxon>Eukaryota</taxon>
        <taxon>Fungi</taxon>
        <taxon>Dikarya</taxon>
        <taxon>Ascomycota</taxon>
        <taxon>Pezizomycotina</taxon>
        <taxon>Eurotiomycetes</taxon>
        <taxon>Chaetothyriomycetidae</taxon>
        <taxon>Chaetothyriales</taxon>
        <taxon>Herpotrichiellaceae</taxon>
        <taxon>Fonsecaea</taxon>
    </lineage>
</organism>
<dbReference type="PROSITE" id="PS51192">
    <property type="entry name" value="HELICASE_ATP_BIND_1"/>
    <property type="match status" value="1"/>
</dbReference>
<dbReference type="InterPro" id="IPR014001">
    <property type="entry name" value="Helicase_ATP-bd"/>
</dbReference>
<evidence type="ECO:0000256" key="4">
    <source>
        <dbReference type="ARBA" id="ARBA00022806"/>
    </source>
</evidence>
<dbReference type="STRING" id="1442368.A0A0D2G7K8"/>
<dbReference type="FunFam" id="1.10.10.10:FF:000012">
    <property type="entry name" value="U5 small nuclear ribonucleoprotein helicase"/>
    <property type="match status" value="1"/>
</dbReference>
<evidence type="ECO:0000313" key="14">
    <source>
        <dbReference type="EMBL" id="KIW76633.1"/>
    </source>
</evidence>
<dbReference type="InterPro" id="IPR036390">
    <property type="entry name" value="WH_DNA-bd_sf"/>
</dbReference>
<dbReference type="InterPro" id="IPR057842">
    <property type="entry name" value="WH_MER3"/>
</dbReference>
<dbReference type="Pfam" id="PF00270">
    <property type="entry name" value="DEAD"/>
    <property type="match status" value="1"/>
</dbReference>
<dbReference type="Pfam" id="PF23445">
    <property type="entry name" value="WHD_SNRNP200"/>
    <property type="match status" value="1"/>
</dbReference>
<feature type="region of interest" description="Disordered" evidence="11">
    <location>
        <begin position="1119"/>
        <end position="1153"/>
    </location>
</feature>
<proteinExistence type="inferred from homology"/>
<feature type="compositionally biased region" description="Basic and acidic residues" evidence="11">
    <location>
        <begin position="1119"/>
        <end position="1144"/>
    </location>
</feature>
<dbReference type="SUPFAM" id="SSF158702">
    <property type="entry name" value="Sec63 N-terminal domain-like"/>
    <property type="match status" value="1"/>
</dbReference>
<gene>
    <name evidence="14" type="ORF">Z517_09077</name>
</gene>
<feature type="compositionally biased region" description="Polar residues" evidence="11">
    <location>
        <begin position="33"/>
        <end position="46"/>
    </location>
</feature>
<keyword evidence="6" id="KW-0413">Isomerase</keyword>
<dbReference type="PANTHER" id="PTHR47835">
    <property type="entry name" value="HFM1, ATP DEPENDENT DNA HELICASE HOMOLOG"/>
    <property type="match status" value="1"/>
</dbReference>
<keyword evidence="7" id="KW-0469">Meiosis</keyword>
<evidence type="ECO:0000256" key="6">
    <source>
        <dbReference type="ARBA" id="ARBA00023235"/>
    </source>
</evidence>
<comment type="catalytic activity">
    <reaction evidence="10">
        <text>ATP + H2O = ADP + phosphate + H(+)</text>
        <dbReference type="Rhea" id="RHEA:13065"/>
        <dbReference type="ChEBI" id="CHEBI:15377"/>
        <dbReference type="ChEBI" id="CHEBI:15378"/>
        <dbReference type="ChEBI" id="CHEBI:30616"/>
        <dbReference type="ChEBI" id="CHEBI:43474"/>
        <dbReference type="ChEBI" id="CHEBI:456216"/>
        <dbReference type="EC" id="5.6.2.4"/>
    </reaction>
</comment>
<evidence type="ECO:0000313" key="15">
    <source>
        <dbReference type="Proteomes" id="UP000053029"/>
    </source>
</evidence>
<feature type="compositionally biased region" description="Basic and acidic residues" evidence="11">
    <location>
        <begin position="1262"/>
        <end position="1292"/>
    </location>
</feature>
<dbReference type="GO" id="GO:0051321">
    <property type="term" value="P:meiotic cell cycle"/>
    <property type="evidence" value="ECO:0007669"/>
    <property type="project" value="UniProtKB-KW"/>
</dbReference>
<dbReference type="AlphaFoldDB" id="A0A0D2G7K8"/>
<dbReference type="InterPro" id="IPR036388">
    <property type="entry name" value="WH-like_DNA-bd_sf"/>
</dbReference>
<dbReference type="Pfam" id="PF02889">
    <property type="entry name" value="Sec63"/>
    <property type="match status" value="1"/>
</dbReference>